<dbReference type="GO" id="GO:0043410">
    <property type="term" value="P:positive regulation of MAPK cascade"/>
    <property type="evidence" value="ECO:0007669"/>
    <property type="project" value="TreeGrafter"/>
</dbReference>
<feature type="region of interest" description="Disordered" evidence="11">
    <location>
        <begin position="377"/>
        <end position="432"/>
    </location>
</feature>
<keyword evidence="7 12" id="KW-0472">Membrane</keyword>
<accession>A0A481S9P3</accession>
<dbReference type="SUPFAM" id="SSF81321">
    <property type="entry name" value="Family A G protein-coupled receptor-like"/>
    <property type="match status" value="1"/>
</dbReference>
<dbReference type="Pfam" id="PF00001">
    <property type="entry name" value="7tm_1"/>
    <property type="match status" value="1"/>
</dbReference>
<evidence type="ECO:0000259" key="13">
    <source>
        <dbReference type="PROSITE" id="PS50262"/>
    </source>
</evidence>
<evidence type="ECO:0000313" key="14">
    <source>
        <dbReference type="EMBL" id="QBH22222.1"/>
    </source>
</evidence>
<dbReference type="PROSITE" id="PS00237">
    <property type="entry name" value="G_PROTEIN_RECEP_F1_1"/>
    <property type="match status" value="1"/>
</dbReference>
<dbReference type="GO" id="GO:0005886">
    <property type="term" value="C:plasma membrane"/>
    <property type="evidence" value="ECO:0007669"/>
    <property type="project" value="UniProtKB-SubCell"/>
</dbReference>
<dbReference type="EMBL" id="MH496508">
    <property type="protein sequence ID" value="QBH22222.1"/>
    <property type="molecule type" value="mRNA"/>
</dbReference>
<protein>
    <submittedName>
        <fullName evidence="14">Serotonin receptor 1B</fullName>
    </submittedName>
</protein>
<dbReference type="GO" id="GO:0071880">
    <property type="term" value="P:adenylate cyclase-activating adrenergic receptor signaling pathway"/>
    <property type="evidence" value="ECO:0007669"/>
    <property type="project" value="TreeGrafter"/>
</dbReference>
<evidence type="ECO:0000256" key="1">
    <source>
        <dbReference type="ARBA" id="ARBA00004651"/>
    </source>
</evidence>
<reference evidence="14" key="1">
    <citation type="submission" date="2018-06" db="EMBL/GenBank/DDBJ databases">
        <authorList>
            <person name="Qi Y."/>
            <person name="Mao F."/>
            <person name="Ye G."/>
            <person name="Huang J."/>
        </authorList>
    </citation>
    <scope>NUCLEOTIDE SEQUENCE</scope>
</reference>
<dbReference type="CDD" id="cd15331">
    <property type="entry name" value="7tmA_5-HT1A_invertebrates"/>
    <property type="match status" value="1"/>
</dbReference>
<dbReference type="PANTHER" id="PTHR24248:SF200">
    <property type="entry name" value="5-HYDROXYTRYPTAMINE RECEPTOR 1B-LIKE ISOFORM X1"/>
    <property type="match status" value="1"/>
</dbReference>
<dbReference type="PROSITE" id="PS50262">
    <property type="entry name" value="G_PROTEIN_RECEP_F1_2"/>
    <property type="match status" value="1"/>
</dbReference>
<dbReference type="Gene3D" id="1.20.1070.10">
    <property type="entry name" value="Rhodopsin 7-helix transmembrane proteins"/>
    <property type="match status" value="1"/>
</dbReference>
<keyword evidence="3" id="KW-1003">Cell membrane</keyword>
<evidence type="ECO:0000256" key="2">
    <source>
        <dbReference type="ARBA" id="ARBA00010663"/>
    </source>
</evidence>
<feature type="transmembrane region" description="Helical" evidence="12">
    <location>
        <begin position="117"/>
        <end position="147"/>
    </location>
</feature>
<evidence type="ECO:0000256" key="12">
    <source>
        <dbReference type="SAM" id="Phobius"/>
    </source>
</evidence>
<feature type="transmembrane region" description="Helical" evidence="12">
    <location>
        <begin position="195"/>
        <end position="216"/>
    </location>
</feature>
<evidence type="ECO:0000256" key="10">
    <source>
        <dbReference type="RuleBase" id="RU000688"/>
    </source>
</evidence>
<keyword evidence="9 10" id="KW-0807">Transducer</keyword>
<evidence type="ECO:0000256" key="4">
    <source>
        <dbReference type="ARBA" id="ARBA00022692"/>
    </source>
</evidence>
<feature type="transmembrane region" description="Helical" evidence="12">
    <location>
        <begin position="279"/>
        <end position="305"/>
    </location>
</feature>
<feature type="transmembrane region" description="Helical" evidence="12">
    <location>
        <begin position="159"/>
        <end position="183"/>
    </location>
</feature>
<evidence type="ECO:0000256" key="3">
    <source>
        <dbReference type="ARBA" id="ARBA00022475"/>
    </source>
</evidence>
<evidence type="ECO:0000256" key="7">
    <source>
        <dbReference type="ARBA" id="ARBA00023136"/>
    </source>
</evidence>
<dbReference type="InterPro" id="IPR017452">
    <property type="entry name" value="GPCR_Rhodpsn_7TM"/>
</dbReference>
<feature type="transmembrane region" description="Helical" evidence="12">
    <location>
        <begin position="236"/>
        <end position="259"/>
    </location>
</feature>
<dbReference type="PRINTS" id="PR00237">
    <property type="entry name" value="GPCRRHODOPSN"/>
</dbReference>
<feature type="domain" description="G-protein coupled receptors family 1 profile" evidence="13">
    <location>
        <begin position="137"/>
        <end position="493"/>
    </location>
</feature>
<comment type="similarity">
    <text evidence="2 10">Belongs to the G-protein coupled receptor 1 family.</text>
</comment>
<dbReference type="PANTHER" id="PTHR24248">
    <property type="entry name" value="ADRENERGIC RECEPTOR-RELATED G-PROTEIN COUPLED RECEPTOR"/>
    <property type="match status" value="1"/>
</dbReference>
<evidence type="ECO:0000256" key="6">
    <source>
        <dbReference type="ARBA" id="ARBA00023040"/>
    </source>
</evidence>
<sequence length="528" mass="58311">MSEGGEYHELFKRYARRPFRLRKKTTPLLAPSPTIAVTTTAPSTTPDSNDIWWILPELRAFPTNQTMDAPGGMMATNGTAWEEVLAADRDTLYFPNLTNLTLVDFNMTREDGEEVNLVMAVALGVVLGLMILATIIGNVFVIIAILLERNLQNVANYLILSLAVADLLVACLVMPLAAIYQVSRHWTLGPELCDLWTSCDVLCCTSSILHLVAIALDRYWAVTNVDYIHKRTAHRIGIMILIIWVVSFLVCIAPLLGWKDPLWEERITRQQTCLVSQDIGYQIFATACSFYLPLLVILVLYWRIFQAARKRIRRRVTASAASSVGSSRVPPGGGVMAGLCAAGAAGGSGGIAAAVVGVIGRPLPTISEATTTTTTTAFTNVSSTNTSPEKGSFGNGLEADPPTVDLGSCQYQPPPAHPHPPKRKTKENADSKRERKAAKTLAIITGAFVICWLPFFIMAILLPIYNGSNFPPYIIAFFLWLGYLNSMLNPIIYTIFSPEFRNAFKRILCGRRNSVRRRHRHLGVRYMH</sequence>
<evidence type="ECO:0000256" key="5">
    <source>
        <dbReference type="ARBA" id="ARBA00022989"/>
    </source>
</evidence>
<keyword evidence="5 12" id="KW-1133">Transmembrane helix</keyword>
<proteinExistence type="evidence at transcript level"/>
<keyword evidence="4 10" id="KW-0812">Transmembrane</keyword>
<evidence type="ECO:0000256" key="9">
    <source>
        <dbReference type="ARBA" id="ARBA00023224"/>
    </source>
</evidence>
<feature type="transmembrane region" description="Helical" evidence="12">
    <location>
        <begin position="470"/>
        <end position="496"/>
    </location>
</feature>
<organism evidence="14">
    <name type="scientific">Nephotettix cincticeps</name>
    <name type="common">Green rice leafhopper</name>
    <name type="synonym">Selenocephalus cincticeps</name>
    <dbReference type="NCBI Taxonomy" id="94400"/>
    <lineage>
        <taxon>Eukaryota</taxon>
        <taxon>Metazoa</taxon>
        <taxon>Ecdysozoa</taxon>
        <taxon>Arthropoda</taxon>
        <taxon>Hexapoda</taxon>
        <taxon>Insecta</taxon>
        <taxon>Pterygota</taxon>
        <taxon>Neoptera</taxon>
        <taxon>Paraneoptera</taxon>
        <taxon>Hemiptera</taxon>
        <taxon>Auchenorrhyncha</taxon>
        <taxon>Membracoidea</taxon>
        <taxon>Cicadellidae</taxon>
        <taxon>Deltocephalinae</taxon>
        <taxon>Chiasmini</taxon>
        <taxon>Nephotettix</taxon>
    </lineage>
</organism>
<feature type="compositionally biased region" description="Low complexity" evidence="11">
    <location>
        <begin position="377"/>
        <end position="387"/>
    </location>
</feature>
<keyword evidence="8 10" id="KW-0675">Receptor</keyword>
<dbReference type="InterPro" id="IPR000276">
    <property type="entry name" value="GPCR_Rhodpsn"/>
</dbReference>
<comment type="subcellular location">
    <subcellularLocation>
        <location evidence="1">Cell membrane</location>
        <topology evidence="1">Multi-pass membrane protein</topology>
    </subcellularLocation>
</comment>
<dbReference type="GO" id="GO:0004930">
    <property type="term" value="F:G protein-coupled receptor activity"/>
    <property type="evidence" value="ECO:0007669"/>
    <property type="project" value="UniProtKB-KW"/>
</dbReference>
<keyword evidence="6 10" id="KW-0297">G-protein coupled receptor</keyword>
<feature type="transmembrane region" description="Helical" evidence="12">
    <location>
        <begin position="441"/>
        <end position="464"/>
    </location>
</feature>
<dbReference type="AlphaFoldDB" id="A0A481S9P3"/>
<evidence type="ECO:0000256" key="8">
    <source>
        <dbReference type="ARBA" id="ARBA00023170"/>
    </source>
</evidence>
<dbReference type="SMART" id="SM01381">
    <property type="entry name" value="7TM_GPCR_Srsx"/>
    <property type="match status" value="1"/>
</dbReference>
<evidence type="ECO:0000256" key="11">
    <source>
        <dbReference type="SAM" id="MobiDB-lite"/>
    </source>
</evidence>
<name>A0A481S9P3_NEPCI</name>